<dbReference type="EMBL" id="SBIQ01000052">
    <property type="protein sequence ID" value="KAF7683785.1"/>
    <property type="molecule type" value="Genomic_DNA"/>
</dbReference>
<feature type="transmembrane region" description="Helical" evidence="1">
    <location>
        <begin position="477"/>
        <end position="494"/>
    </location>
</feature>
<dbReference type="PANTHER" id="PTHR14795:SF0">
    <property type="entry name" value="TRANSMEMBRANE PROTEIN 62"/>
    <property type="match status" value="1"/>
</dbReference>
<keyword evidence="4" id="KW-1185">Reference proteome</keyword>
<feature type="transmembrane region" description="Helical" evidence="1">
    <location>
        <begin position="446"/>
        <end position="465"/>
    </location>
</feature>
<sequence>MEEIKTYINRLLIFITFIFFTDYFIRIISFSDFIVHKEKPNIKQPSSIAIERSSKDYFYFIQVTDIHINTKVNNGAREAFGEFIALANKLNPEFIAITGDIVDSRQNFTAGAIEEDYQEYAKICKLSKCQIYDVVGNHDRFGLERDEDYFHLKYFQNKEKSYFKIIKGNLFVFIDGTLSFSPRGFLNFFGNFNDKEFANKIKNELAKEYKHVFIFCHYPSNVITSEYPEVFQGSVYLCGHFHDLLFFPQMYYLHPNGCLEAELCDFKKNRMYRIVTVDNGIVNFNDIKLNNKPIIAILTPKDAKFKSTLEPEIETKYLRFLVFNSCNIKVYFDGKEIEIQKENNNLYSASLPRLKGKIKIIANNHHGQSAYEISTHDTNTCYNIILNINFRYFTSLLFIFFILIYIYTLNALITPKIKILSYFISFIYYGRFTNKNWYYITSTFAYPSWCISYDIIFAFTFFLLIVEGTYLMYKNSVISIWWYLAVGCLNAYFFHFNIGLAFSLFEFWLCFEIILLILKKYLIYNKKRN</sequence>
<accession>A0ABQ7I080</accession>
<evidence type="ECO:0000313" key="4">
    <source>
        <dbReference type="Proteomes" id="UP001516464"/>
    </source>
</evidence>
<feature type="transmembrane region" description="Helical" evidence="1">
    <location>
        <begin position="419"/>
        <end position="440"/>
    </location>
</feature>
<dbReference type="InterPro" id="IPR004843">
    <property type="entry name" value="Calcineurin-like_PHP"/>
</dbReference>
<keyword evidence="1" id="KW-0472">Membrane</keyword>
<keyword evidence="1 3" id="KW-0812">Transmembrane</keyword>
<dbReference type="SUPFAM" id="SSF56300">
    <property type="entry name" value="Metallo-dependent phosphatases"/>
    <property type="match status" value="1"/>
</dbReference>
<dbReference type="PANTHER" id="PTHR14795">
    <property type="entry name" value="HELICASE RELATED"/>
    <property type="match status" value="1"/>
</dbReference>
<name>A0ABQ7I080_9MICR</name>
<comment type="caution">
    <text evidence="3">The sequence shown here is derived from an EMBL/GenBank/DDBJ whole genome shotgun (WGS) entry which is preliminary data.</text>
</comment>
<feature type="transmembrane region" description="Helical" evidence="1">
    <location>
        <begin position="500"/>
        <end position="518"/>
    </location>
</feature>
<dbReference type="Pfam" id="PF00149">
    <property type="entry name" value="Metallophos"/>
    <property type="match status" value="1"/>
</dbReference>
<protein>
    <submittedName>
        <fullName evidence="3">Transmembrane protein 62</fullName>
    </submittedName>
</protein>
<feature type="transmembrane region" description="Helical" evidence="1">
    <location>
        <begin position="390"/>
        <end position="407"/>
    </location>
</feature>
<dbReference type="Proteomes" id="UP001516464">
    <property type="component" value="Unassembled WGS sequence"/>
</dbReference>
<feature type="transmembrane region" description="Helical" evidence="1">
    <location>
        <begin position="7"/>
        <end position="25"/>
    </location>
</feature>
<gene>
    <name evidence="3" type="primary">Tmem62</name>
    <name evidence="3" type="ORF">TCON_1017</name>
</gene>
<evidence type="ECO:0000313" key="3">
    <source>
        <dbReference type="EMBL" id="KAF7683785.1"/>
    </source>
</evidence>
<dbReference type="Gene3D" id="3.60.21.10">
    <property type="match status" value="1"/>
</dbReference>
<reference evidence="3 4" key="1">
    <citation type="submission" date="2019-01" db="EMBL/GenBank/DDBJ databases">
        <title>Genomes sequencing and comparative genomics of infectious freshwater microsporidia, Cucumispora dikerogammari and Thelohania contejeani.</title>
        <authorList>
            <person name="Cormier A."/>
            <person name="Giraud I."/>
            <person name="Wattier R."/>
            <person name="Teixeira M."/>
            <person name="Grandjean F."/>
            <person name="Rigaud T."/>
            <person name="Cordaux R."/>
        </authorList>
    </citation>
    <scope>NUCLEOTIDE SEQUENCE [LARGE SCALE GENOMIC DNA]</scope>
    <source>
        <strain evidence="3">T1</strain>
        <tissue evidence="3">Spores</tissue>
    </source>
</reference>
<proteinExistence type="predicted"/>
<feature type="domain" description="Calcineurin-like phosphoesterase" evidence="2">
    <location>
        <begin position="60"/>
        <end position="242"/>
    </location>
</feature>
<organism evidence="3 4">
    <name type="scientific">Astathelohania contejeani</name>
    <dbReference type="NCBI Taxonomy" id="164912"/>
    <lineage>
        <taxon>Eukaryota</taxon>
        <taxon>Fungi</taxon>
        <taxon>Fungi incertae sedis</taxon>
        <taxon>Microsporidia</taxon>
        <taxon>Astathelohaniidae</taxon>
        <taxon>Astathelohania</taxon>
    </lineage>
</organism>
<dbReference type="InterPro" id="IPR029052">
    <property type="entry name" value="Metallo-depent_PP-like"/>
</dbReference>
<evidence type="ECO:0000259" key="2">
    <source>
        <dbReference type="Pfam" id="PF00149"/>
    </source>
</evidence>
<keyword evidence="1" id="KW-1133">Transmembrane helix</keyword>
<evidence type="ECO:0000256" key="1">
    <source>
        <dbReference type="SAM" id="Phobius"/>
    </source>
</evidence>